<comment type="caution">
    <text evidence="5">The sequence shown here is derived from an EMBL/GenBank/DDBJ whole genome shotgun (WGS) entry which is preliminary data.</text>
</comment>
<dbReference type="Pfam" id="PF01832">
    <property type="entry name" value="Glucosaminidase"/>
    <property type="match status" value="1"/>
</dbReference>
<dbReference type="Proteomes" id="UP000032552">
    <property type="component" value="Unassembled WGS sequence"/>
</dbReference>
<dbReference type="PANTHER" id="PTHR33308:SF10">
    <property type="entry name" value="EXO-GLUCOSAMINIDASE LYTG"/>
    <property type="match status" value="1"/>
</dbReference>
<dbReference type="PANTHER" id="PTHR33308">
    <property type="entry name" value="PEPTIDOGLYCAN HYDROLASE FLGJ"/>
    <property type="match status" value="1"/>
</dbReference>
<organism evidence="5 6">
    <name type="scientific">Lacticaseibacillus paracasei NRIC 0644</name>
    <dbReference type="NCBI Taxonomy" id="1435038"/>
    <lineage>
        <taxon>Bacteria</taxon>
        <taxon>Bacillati</taxon>
        <taxon>Bacillota</taxon>
        <taxon>Bacilli</taxon>
        <taxon>Lactobacillales</taxon>
        <taxon>Lactobacillaceae</taxon>
        <taxon>Lacticaseibacillus</taxon>
    </lineage>
</organism>
<gene>
    <name evidence="5" type="ORF">LC0644_1217</name>
</gene>
<sequence length="213" mass="24055">MLLAKRRRHFTLKIIPLAAWLVIGFFAIGVTLVVGSYWAQQQTEVTQKQEVADEKAAVRAKKVAFIKRLVPTAQAMQKQYGVLTSITLAQAILESNWGTSALAKDYHNLFGIKGTDPATTKVLRTQEYVNDKWITVNGRFRVYDNDSESIRDHALLFVNGTDWNPQQYATVRAAKDYKTAAAALKTDGYATDPDYPQKLIHLIETWNLTQYDS</sequence>
<keyword evidence="3" id="KW-0472">Membrane</keyword>
<proteinExistence type="inferred from homology"/>
<evidence type="ECO:0000313" key="5">
    <source>
        <dbReference type="EMBL" id="GAN36628.1"/>
    </source>
</evidence>
<feature type="domain" description="Mannosyl-glycoprotein endo-beta-N-acetylglucosamidase-like" evidence="4">
    <location>
        <begin position="53"/>
        <end position="212"/>
    </location>
</feature>
<evidence type="ECO:0000313" key="6">
    <source>
        <dbReference type="Proteomes" id="UP000032552"/>
    </source>
</evidence>
<name>A0A0C9QD63_LACPA</name>
<dbReference type="PRINTS" id="PR01002">
    <property type="entry name" value="FLGFLGJ"/>
</dbReference>
<dbReference type="AlphaFoldDB" id="A0A0C9QD63"/>
<feature type="transmembrane region" description="Helical" evidence="3">
    <location>
        <begin position="12"/>
        <end position="39"/>
    </location>
</feature>
<protein>
    <submittedName>
        <fullName evidence="5">Mannosyl-glycoprotein endo-beta-N-acetylglucosamidase</fullName>
    </submittedName>
</protein>
<keyword evidence="3" id="KW-1133">Transmembrane helix</keyword>
<evidence type="ECO:0000256" key="3">
    <source>
        <dbReference type="SAM" id="Phobius"/>
    </source>
</evidence>
<accession>A0A0C9QD63</accession>
<dbReference type="InterPro" id="IPR002901">
    <property type="entry name" value="MGlyc_endo_b_GlcNAc-like_dom"/>
</dbReference>
<dbReference type="Gene3D" id="1.10.530.10">
    <property type="match status" value="1"/>
</dbReference>
<keyword evidence="2" id="KW-0378">Hydrolase</keyword>
<dbReference type="Gene3D" id="4.10.80.30">
    <property type="entry name" value="DNA polymerase, domain 6"/>
    <property type="match status" value="1"/>
</dbReference>
<dbReference type="SMART" id="SM00047">
    <property type="entry name" value="LYZ2"/>
    <property type="match status" value="1"/>
</dbReference>
<evidence type="ECO:0000256" key="1">
    <source>
        <dbReference type="ARBA" id="ARBA00010266"/>
    </source>
</evidence>
<comment type="similarity">
    <text evidence="1">Belongs to the glycosyl hydrolase 73 family.</text>
</comment>
<evidence type="ECO:0000259" key="4">
    <source>
        <dbReference type="SMART" id="SM00047"/>
    </source>
</evidence>
<dbReference type="GO" id="GO:0004040">
    <property type="term" value="F:amidase activity"/>
    <property type="evidence" value="ECO:0007669"/>
    <property type="project" value="InterPro"/>
</dbReference>
<evidence type="ECO:0000256" key="2">
    <source>
        <dbReference type="ARBA" id="ARBA00022801"/>
    </source>
</evidence>
<keyword evidence="3" id="KW-0812">Transmembrane</keyword>
<dbReference type="RefSeq" id="WP_191980051.1">
    <property type="nucleotide sequence ID" value="NZ_BAYM01000083.1"/>
</dbReference>
<dbReference type="InterPro" id="IPR051056">
    <property type="entry name" value="Glycosyl_Hydrolase_73"/>
</dbReference>
<reference evidence="6" key="1">
    <citation type="submission" date="2014-05" db="EMBL/GenBank/DDBJ databases">
        <title>Whole genome sequencing of Lactobacillus casei NRIC0644.</title>
        <authorList>
            <person name="Atarashi H."/>
            <person name="Yoshida Y."/>
            <person name="Fujimura S."/>
            <person name="Tanaka N."/>
            <person name="Shiwa Y."/>
            <person name="Yoshikawa H."/>
            <person name="Okada S."/>
            <person name="Nakagawa J."/>
        </authorList>
    </citation>
    <scope>NUCLEOTIDE SEQUENCE [LARGE SCALE GENOMIC DNA]</scope>
    <source>
        <strain evidence="6">NRIC0644</strain>
    </source>
</reference>
<dbReference type="EMBL" id="BAYM01000083">
    <property type="protein sequence ID" value="GAN36628.1"/>
    <property type="molecule type" value="Genomic_DNA"/>
</dbReference>